<keyword evidence="1" id="KW-0175">Coiled coil</keyword>
<protein>
    <submittedName>
        <fullName evidence="3">Uncharacterized protein</fullName>
    </submittedName>
</protein>
<dbReference type="EMBL" id="UYYB01095353">
    <property type="protein sequence ID" value="VDM75452.1"/>
    <property type="molecule type" value="Genomic_DNA"/>
</dbReference>
<feature type="compositionally biased region" description="Basic residues" evidence="2">
    <location>
        <begin position="87"/>
        <end position="98"/>
    </location>
</feature>
<evidence type="ECO:0000313" key="3">
    <source>
        <dbReference type="EMBL" id="VDM75452.1"/>
    </source>
</evidence>
<evidence type="ECO:0000313" key="4">
    <source>
        <dbReference type="Proteomes" id="UP000270094"/>
    </source>
</evidence>
<sequence>MMTYGSKHYHYGRSPRQEMLDDMREELMKTKKANAQLALDNRLLTTKLQRLTKEIKIYSGTTPPKNEHAEHAHYHASSSSSQSRSKTPQKKRGRSKQRQRSEKIDENKTQTTVQLIHAETSTEEKTVEESELSNQIRVLHEKNKKKLKVAKAYAEQNRKLKERLKQMREEFHELRKNQSKNPSGSATPSIQLNGLEGQLVDLMSRLESTRILQQSDENVGCLDGSFHPNGQVVNTDLNREEHRNGIASKSSPSADDQVPSDVLLYVIGELATAHNERQSILIKLNAS</sequence>
<feature type="coiled-coil region" evidence="1">
    <location>
        <begin position="150"/>
        <end position="177"/>
    </location>
</feature>
<keyword evidence="4" id="KW-1185">Reference proteome</keyword>
<name>A0A3P7L7X4_STRVU</name>
<feature type="compositionally biased region" description="Basic and acidic residues" evidence="2">
    <location>
        <begin position="99"/>
        <end position="108"/>
    </location>
</feature>
<proteinExistence type="predicted"/>
<gene>
    <name evidence="3" type="ORF">SVUK_LOCUS10450</name>
</gene>
<evidence type="ECO:0000256" key="2">
    <source>
        <dbReference type="SAM" id="MobiDB-lite"/>
    </source>
</evidence>
<accession>A0A3P7L7X4</accession>
<dbReference type="AlphaFoldDB" id="A0A3P7L7X4"/>
<evidence type="ECO:0000256" key="1">
    <source>
        <dbReference type="SAM" id="Coils"/>
    </source>
</evidence>
<feature type="region of interest" description="Disordered" evidence="2">
    <location>
        <begin position="59"/>
        <end position="113"/>
    </location>
</feature>
<organism evidence="3 4">
    <name type="scientific">Strongylus vulgaris</name>
    <name type="common">Blood worm</name>
    <dbReference type="NCBI Taxonomy" id="40348"/>
    <lineage>
        <taxon>Eukaryota</taxon>
        <taxon>Metazoa</taxon>
        <taxon>Ecdysozoa</taxon>
        <taxon>Nematoda</taxon>
        <taxon>Chromadorea</taxon>
        <taxon>Rhabditida</taxon>
        <taxon>Rhabditina</taxon>
        <taxon>Rhabditomorpha</taxon>
        <taxon>Strongyloidea</taxon>
        <taxon>Strongylidae</taxon>
        <taxon>Strongylus</taxon>
    </lineage>
</organism>
<reference evidence="3 4" key="1">
    <citation type="submission" date="2018-11" db="EMBL/GenBank/DDBJ databases">
        <authorList>
            <consortium name="Pathogen Informatics"/>
        </authorList>
    </citation>
    <scope>NUCLEOTIDE SEQUENCE [LARGE SCALE GENOMIC DNA]</scope>
</reference>
<feature type="coiled-coil region" evidence="1">
    <location>
        <begin position="20"/>
        <end position="54"/>
    </location>
</feature>
<dbReference type="Proteomes" id="UP000270094">
    <property type="component" value="Unassembled WGS sequence"/>
</dbReference>
<dbReference type="OrthoDB" id="5877253at2759"/>